<dbReference type="GO" id="GO:0004842">
    <property type="term" value="F:ubiquitin-protein transferase activity"/>
    <property type="evidence" value="ECO:0007669"/>
    <property type="project" value="InterPro"/>
</dbReference>
<dbReference type="EMBL" id="SNRW01006921">
    <property type="protein sequence ID" value="KAA6382184.1"/>
    <property type="molecule type" value="Genomic_DNA"/>
</dbReference>
<evidence type="ECO:0000313" key="3">
    <source>
        <dbReference type="Proteomes" id="UP000324800"/>
    </source>
</evidence>
<name>A0A5J4VIA4_9EUKA</name>
<reference evidence="2 3" key="1">
    <citation type="submission" date="2019-03" db="EMBL/GenBank/DDBJ databases">
        <title>Single cell metagenomics reveals metabolic interactions within the superorganism composed of flagellate Streblomastix strix and complex community of Bacteroidetes bacteria on its surface.</title>
        <authorList>
            <person name="Treitli S.C."/>
            <person name="Kolisko M."/>
            <person name="Husnik F."/>
            <person name="Keeling P."/>
            <person name="Hampl V."/>
        </authorList>
    </citation>
    <scope>NUCLEOTIDE SEQUENCE [LARGE SCALE GENOMIC DNA]</scope>
    <source>
        <strain evidence="2">ST1C</strain>
    </source>
</reference>
<dbReference type="Proteomes" id="UP000324800">
    <property type="component" value="Unassembled WGS sequence"/>
</dbReference>
<feature type="compositionally biased region" description="Low complexity" evidence="1">
    <location>
        <begin position="166"/>
        <end position="188"/>
    </location>
</feature>
<dbReference type="InterPro" id="IPR035983">
    <property type="entry name" value="Hect_E3_ubiquitin_ligase"/>
</dbReference>
<gene>
    <name evidence="2" type="ORF">EZS28_022289</name>
</gene>
<dbReference type="Gene3D" id="3.90.1750.10">
    <property type="entry name" value="Hect, E3 ligase catalytic domains"/>
    <property type="match status" value="1"/>
</dbReference>
<dbReference type="SUPFAM" id="SSF56204">
    <property type="entry name" value="Hect, E3 ligase catalytic domain"/>
    <property type="match status" value="1"/>
</dbReference>
<dbReference type="PANTHER" id="PTHR46654">
    <property type="entry name" value="E3 UBIQUITIN-PROTEIN LIGASE HECTD3"/>
    <property type="match status" value="1"/>
</dbReference>
<protein>
    <recommendedName>
        <fullName evidence="4">HECT domain-containing protein</fullName>
    </recommendedName>
</protein>
<comment type="caution">
    <text evidence="2">The sequence shown here is derived from an EMBL/GenBank/DDBJ whole genome shotgun (WGS) entry which is preliminary data.</text>
</comment>
<evidence type="ECO:0008006" key="4">
    <source>
        <dbReference type="Google" id="ProtNLM"/>
    </source>
</evidence>
<proteinExistence type="predicted"/>
<evidence type="ECO:0000256" key="1">
    <source>
        <dbReference type="SAM" id="MobiDB-lite"/>
    </source>
</evidence>
<dbReference type="PANTHER" id="PTHR46654:SF1">
    <property type="entry name" value="E3 UBIQUITIN-PROTEIN LIGASE HECTD3"/>
    <property type="match status" value="1"/>
</dbReference>
<sequence>MPTVMPGIGVGGTQGTNSDINTQKSNILQKKLQWKQFVNNLKGETSENRQRKQEKIALMQRFNNSKGKLEFVSWVLYLLLSLPKRVVYKDKKQQRSNSIKQQDNNNEDQIYWIDLTPLIRPILNIVMIMSESHPMYSILSFQLRQMIQRWSECHGVSEKQKKETKSNISSNKSSSPPPSSSSSSSSLSQVKQIELISPPSQNNVQSQLNQHSLSLRGFPYSQIKKFITHIGMNRIIDDEDENKKVTNQTDADVNIALPHAIQLLELKSDMIHACKVRNSIIKRRNLYKLDNNKFERLETEYANGGSIGNVTILLQMSSSLSSQTPFSHIPLDTCIQSMKLMPQGYVEPDEQKAIPKLKLISPPQPTSSNTTSDAEQDPWSDITTLSEKKQENKAEEYEIIKDPLLFVQVMEALKPYIVKKELRSRSKAFSVQFIGEGSQDAGGPYREVLSDMADELQKMREDIKISKQKSNKT</sequence>
<dbReference type="AlphaFoldDB" id="A0A5J4VIA4"/>
<feature type="region of interest" description="Disordered" evidence="1">
    <location>
        <begin position="359"/>
        <end position="379"/>
    </location>
</feature>
<dbReference type="InterPro" id="IPR042469">
    <property type="entry name" value="HECTD3"/>
</dbReference>
<accession>A0A5J4VIA4</accession>
<feature type="region of interest" description="Disordered" evidence="1">
    <location>
        <begin position="154"/>
        <end position="191"/>
    </location>
</feature>
<feature type="non-terminal residue" evidence="2">
    <location>
        <position position="473"/>
    </location>
</feature>
<feature type="compositionally biased region" description="Basic and acidic residues" evidence="1">
    <location>
        <begin position="154"/>
        <end position="165"/>
    </location>
</feature>
<organism evidence="2 3">
    <name type="scientific">Streblomastix strix</name>
    <dbReference type="NCBI Taxonomy" id="222440"/>
    <lineage>
        <taxon>Eukaryota</taxon>
        <taxon>Metamonada</taxon>
        <taxon>Preaxostyla</taxon>
        <taxon>Oxymonadida</taxon>
        <taxon>Streblomastigidae</taxon>
        <taxon>Streblomastix</taxon>
    </lineage>
</organism>
<evidence type="ECO:0000313" key="2">
    <source>
        <dbReference type="EMBL" id="KAA6382184.1"/>
    </source>
</evidence>